<feature type="non-terminal residue" evidence="1">
    <location>
        <position position="69"/>
    </location>
</feature>
<reference evidence="1 2" key="1">
    <citation type="submission" date="2021-06" db="EMBL/GenBank/DDBJ databases">
        <authorList>
            <person name="Palmer J.M."/>
        </authorList>
    </citation>
    <scope>NUCLEOTIDE SEQUENCE [LARGE SCALE GENOMIC DNA]</scope>
    <source>
        <strain evidence="1 2">MEX-2019</strain>
        <tissue evidence="1">Muscle</tissue>
    </source>
</reference>
<accession>A0AAV9RFD2</accession>
<sequence>MTGCSWRPSTKLPHLIGQFPRQSPPELPPFIRFSVLSRGWTESDPERPMIGETLRQLPSGVCDWLPTEQ</sequence>
<name>A0AAV9RFD2_9TELE</name>
<proteinExistence type="predicted"/>
<dbReference type="Proteomes" id="UP001311232">
    <property type="component" value="Unassembled WGS sequence"/>
</dbReference>
<evidence type="ECO:0000313" key="2">
    <source>
        <dbReference type="Proteomes" id="UP001311232"/>
    </source>
</evidence>
<dbReference type="EMBL" id="JAHHUM010002011">
    <property type="protein sequence ID" value="KAK5607701.1"/>
    <property type="molecule type" value="Genomic_DNA"/>
</dbReference>
<comment type="caution">
    <text evidence="1">The sequence shown here is derived from an EMBL/GenBank/DDBJ whole genome shotgun (WGS) entry which is preliminary data.</text>
</comment>
<gene>
    <name evidence="1" type="ORF">CRENBAI_014248</name>
</gene>
<evidence type="ECO:0000313" key="1">
    <source>
        <dbReference type="EMBL" id="KAK5607701.1"/>
    </source>
</evidence>
<dbReference type="AlphaFoldDB" id="A0AAV9RFD2"/>
<keyword evidence="2" id="KW-1185">Reference proteome</keyword>
<organism evidence="1 2">
    <name type="scientific">Crenichthys baileyi</name>
    <name type="common">White River springfish</name>
    <dbReference type="NCBI Taxonomy" id="28760"/>
    <lineage>
        <taxon>Eukaryota</taxon>
        <taxon>Metazoa</taxon>
        <taxon>Chordata</taxon>
        <taxon>Craniata</taxon>
        <taxon>Vertebrata</taxon>
        <taxon>Euteleostomi</taxon>
        <taxon>Actinopterygii</taxon>
        <taxon>Neopterygii</taxon>
        <taxon>Teleostei</taxon>
        <taxon>Neoteleostei</taxon>
        <taxon>Acanthomorphata</taxon>
        <taxon>Ovalentaria</taxon>
        <taxon>Atherinomorphae</taxon>
        <taxon>Cyprinodontiformes</taxon>
        <taxon>Goodeidae</taxon>
        <taxon>Crenichthys</taxon>
    </lineage>
</organism>
<protein>
    <submittedName>
        <fullName evidence="1">Uncharacterized protein</fullName>
    </submittedName>
</protein>